<accession>A0A161WII0</accession>
<keyword evidence="10" id="KW-1185">Reference proteome</keyword>
<dbReference type="EMBL" id="LWAE01000003">
    <property type="protein sequence ID" value="KZL91485.1"/>
    <property type="molecule type" value="Genomic_DNA"/>
</dbReference>
<gene>
    <name evidence="9" type="ORF">CLMAG_32440</name>
</gene>
<dbReference type="GO" id="GO:0005886">
    <property type="term" value="C:plasma membrane"/>
    <property type="evidence" value="ECO:0007669"/>
    <property type="project" value="UniProtKB-SubCell"/>
</dbReference>
<dbReference type="Proteomes" id="UP000076603">
    <property type="component" value="Unassembled WGS sequence"/>
</dbReference>
<name>A0A161WII0_9CLOT</name>
<keyword evidence="4 7" id="KW-0812">Transmembrane</keyword>
<evidence type="ECO:0000256" key="6">
    <source>
        <dbReference type="ARBA" id="ARBA00023136"/>
    </source>
</evidence>
<feature type="transmembrane region" description="Helical" evidence="7">
    <location>
        <begin position="47"/>
        <end position="64"/>
    </location>
</feature>
<evidence type="ECO:0000256" key="3">
    <source>
        <dbReference type="ARBA" id="ARBA00022475"/>
    </source>
</evidence>
<evidence type="ECO:0000256" key="4">
    <source>
        <dbReference type="ARBA" id="ARBA00022692"/>
    </source>
</evidence>
<evidence type="ECO:0000256" key="5">
    <source>
        <dbReference type="ARBA" id="ARBA00022989"/>
    </source>
</evidence>
<dbReference type="InterPro" id="IPR023090">
    <property type="entry name" value="UPF0702_alpha/beta_dom_sf"/>
</dbReference>
<keyword evidence="3" id="KW-1003">Cell membrane</keyword>
<reference evidence="9 10" key="1">
    <citation type="submission" date="2016-04" db="EMBL/GenBank/DDBJ databases">
        <title>Genome sequence of Clostridium magnum DSM 2767.</title>
        <authorList>
            <person name="Poehlein A."/>
            <person name="Uhlig R."/>
            <person name="Fischer R."/>
            <person name="Bahl H."/>
            <person name="Daniel R."/>
        </authorList>
    </citation>
    <scope>NUCLEOTIDE SEQUENCE [LARGE SCALE GENOMIC DNA]</scope>
    <source>
        <strain evidence="9 10">DSM 2767</strain>
    </source>
</reference>
<evidence type="ECO:0000313" key="9">
    <source>
        <dbReference type="EMBL" id="KZL91485.1"/>
    </source>
</evidence>
<evidence type="ECO:0000313" key="10">
    <source>
        <dbReference type="Proteomes" id="UP000076603"/>
    </source>
</evidence>
<proteinExistence type="inferred from homology"/>
<protein>
    <recommendedName>
        <fullName evidence="8">YetF C-terminal domain-containing protein</fullName>
    </recommendedName>
</protein>
<dbReference type="RefSeq" id="WP_066624263.1">
    <property type="nucleotide sequence ID" value="NZ_FQXL01000005.1"/>
</dbReference>
<evidence type="ECO:0000256" key="7">
    <source>
        <dbReference type="SAM" id="Phobius"/>
    </source>
</evidence>
<sequence length="232" mass="26268">MNLYTIFFQGEKLNILELFIRASILYFMLFGSAKIMGFRQPGILTSYNFLMAAGISHIAASRMVNPKSRLIDAIVIITIYTLINLFISYLYFKALSVVSQKPIILVKNGKVIKNNISKAKLTIDNLFSILRQKDAHNLEKVEYLIAEATGDFSVAVNNNNLPIAKLDMAMESSQDTLSQILIYKGKIDEKILKKNNLDYDWIEKEIKSNNIDNANNIYLGILAPDKKLYVSS</sequence>
<dbReference type="PANTHER" id="PTHR34582">
    <property type="entry name" value="UPF0702 TRANSMEMBRANE PROTEIN YCAP"/>
    <property type="match status" value="1"/>
</dbReference>
<evidence type="ECO:0000256" key="2">
    <source>
        <dbReference type="ARBA" id="ARBA00006448"/>
    </source>
</evidence>
<feature type="transmembrane region" description="Helical" evidence="7">
    <location>
        <begin position="18"/>
        <end position="35"/>
    </location>
</feature>
<evidence type="ECO:0000259" key="8">
    <source>
        <dbReference type="Pfam" id="PF04239"/>
    </source>
</evidence>
<evidence type="ECO:0000256" key="1">
    <source>
        <dbReference type="ARBA" id="ARBA00004651"/>
    </source>
</evidence>
<dbReference type="Gene3D" id="3.30.240.20">
    <property type="entry name" value="bsu07140 like domains"/>
    <property type="match status" value="2"/>
</dbReference>
<dbReference type="STRING" id="1121326.CLMAG_32440"/>
<feature type="domain" description="YetF C-terminal" evidence="8">
    <location>
        <begin position="96"/>
        <end position="220"/>
    </location>
</feature>
<feature type="transmembrane region" description="Helical" evidence="7">
    <location>
        <begin position="70"/>
        <end position="92"/>
    </location>
</feature>
<dbReference type="PANTHER" id="PTHR34582:SF6">
    <property type="entry name" value="UPF0702 TRANSMEMBRANE PROTEIN YCAP"/>
    <property type="match status" value="1"/>
</dbReference>
<dbReference type="Pfam" id="PF04239">
    <property type="entry name" value="DUF421"/>
    <property type="match status" value="1"/>
</dbReference>
<dbReference type="OrthoDB" id="1897856at2"/>
<dbReference type="AlphaFoldDB" id="A0A161WII0"/>
<comment type="caution">
    <text evidence="9">The sequence shown here is derived from an EMBL/GenBank/DDBJ whole genome shotgun (WGS) entry which is preliminary data.</text>
</comment>
<comment type="similarity">
    <text evidence="2">Belongs to the UPF0702 family.</text>
</comment>
<organism evidence="9 10">
    <name type="scientific">Clostridium magnum DSM 2767</name>
    <dbReference type="NCBI Taxonomy" id="1121326"/>
    <lineage>
        <taxon>Bacteria</taxon>
        <taxon>Bacillati</taxon>
        <taxon>Bacillota</taxon>
        <taxon>Clostridia</taxon>
        <taxon>Eubacteriales</taxon>
        <taxon>Clostridiaceae</taxon>
        <taxon>Clostridium</taxon>
    </lineage>
</organism>
<keyword evidence="5 7" id="KW-1133">Transmembrane helix</keyword>
<dbReference type="PATRIC" id="fig|1121326.3.peg.3276"/>
<keyword evidence="6 7" id="KW-0472">Membrane</keyword>
<dbReference type="InterPro" id="IPR007353">
    <property type="entry name" value="DUF421"/>
</dbReference>
<comment type="subcellular location">
    <subcellularLocation>
        <location evidence="1">Cell membrane</location>
        <topology evidence="1">Multi-pass membrane protein</topology>
    </subcellularLocation>
</comment>